<dbReference type="OrthoDB" id="5126451at2"/>
<keyword evidence="2" id="KW-0812">Transmembrane</keyword>
<name>A0A4S4FIT7_9MICO</name>
<proteinExistence type="predicted"/>
<feature type="region of interest" description="Disordered" evidence="1">
    <location>
        <begin position="1"/>
        <end position="20"/>
    </location>
</feature>
<keyword evidence="2" id="KW-1133">Transmembrane helix</keyword>
<keyword evidence="4" id="KW-1185">Reference proteome</keyword>
<evidence type="ECO:0000313" key="3">
    <source>
        <dbReference type="EMBL" id="THG30011.1"/>
    </source>
</evidence>
<dbReference type="AlphaFoldDB" id="A0A4S4FIT7"/>
<evidence type="ECO:0000256" key="2">
    <source>
        <dbReference type="SAM" id="Phobius"/>
    </source>
</evidence>
<organism evidence="3 4">
    <name type="scientific">Naasia lichenicola</name>
    <dbReference type="NCBI Taxonomy" id="2565933"/>
    <lineage>
        <taxon>Bacteria</taxon>
        <taxon>Bacillati</taxon>
        <taxon>Actinomycetota</taxon>
        <taxon>Actinomycetes</taxon>
        <taxon>Micrococcales</taxon>
        <taxon>Microbacteriaceae</taxon>
        <taxon>Naasia</taxon>
    </lineage>
</organism>
<accession>A0A4S4FIT7</accession>
<evidence type="ECO:0008006" key="5">
    <source>
        <dbReference type="Google" id="ProtNLM"/>
    </source>
</evidence>
<comment type="caution">
    <text evidence="3">The sequence shown here is derived from an EMBL/GenBank/DDBJ whole genome shotgun (WGS) entry which is preliminary data.</text>
</comment>
<dbReference type="RefSeq" id="WP_136428341.1">
    <property type="nucleotide sequence ID" value="NZ_SSSM01000005.1"/>
</dbReference>
<keyword evidence="2" id="KW-0472">Membrane</keyword>
<dbReference type="EMBL" id="SSSM01000005">
    <property type="protein sequence ID" value="THG30011.1"/>
    <property type="molecule type" value="Genomic_DNA"/>
</dbReference>
<protein>
    <recommendedName>
        <fullName evidence="5">Alkaline shock response membrane anchor protein AmaP</fullName>
    </recommendedName>
</protein>
<evidence type="ECO:0000313" key="4">
    <source>
        <dbReference type="Proteomes" id="UP000309133"/>
    </source>
</evidence>
<gene>
    <name evidence="3" type="ORF">E6C64_15330</name>
</gene>
<dbReference type="Proteomes" id="UP000309133">
    <property type="component" value="Unassembled WGS sequence"/>
</dbReference>
<reference evidence="3 4" key="1">
    <citation type="submission" date="2019-04" db="EMBL/GenBank/DDBJ databases">
        <authorList>
            <person name="Jiang L."/>
        </authorList>
    </citation>
    <scope>NUCLEOTIDE SEQUENCE [LARGE SCALE GENOMIC DNA]</scope>
    <source>
        <strain evidence="3 4">YIM 131853</strain>
    </source>
</reference>
<sequence>MSAISAPRDASRTVPTPHGVSDDLAGIHRRILRRETHSPRSLLAISLAILLMVVFAWIAAELIVGLLGYPALLVAPIDMFRSALAVPLLEGTAQSIAVVSSALVLLIGIALIVASLAAGRRARHMAQTDRAAAVVDNEVIASALARHAARAAGISPDSTSVSVGHRRAVIELTPVSGHRLDVDEITRAAREQLDGYALRPRLAVSVRVASTGKVGS</sequence>
<feature type="transmembrane region" description="Helical" evidence="2">
    <location>
        <begin position="42"/>
        <end position="75"/>
    </location>
</feature>
<evidence type="ECO:0000256" key="1">
    <source>
        <dbReference type="SAM" id="MobiDB-lite"/>
    </source>
</evidence>
<feature type="transmembrane region" description="Helical" evidence="2">
    <location>
        <begin position="95"/>
        <end position="118"/>
    </location>
</feature>